<evidence type="ECO:0008006" key="15">
    <source>
        <dbReference type="Google" id="ProtNLM"/>
    </source>
</evidence>
<proteinExistence type="inferred from homology"/>
<evidence type="ECO:0000313" key="14">
    <source>
        <dbReference type="Proteomes" id="UP000054771"/>
    </source>
</evidence>
<keyword evidence="14" id="KW-1185">Reference proteome</keyword>
<dbReference type="InterPro" id="IPR002403">
    <property type="entry name" value="Cyt_P450_E_grp-IV"/>
</dbReference>
<comment type="cofactor">
    <cofactor evidence="1 12">
        <name>heme</name>
        <dbReference type="ChEBI" id="CHEBI:30413"/>
    </cofactor>
</comment>
<keyword evidence="11" id="KW-0472">Membrane</keyword>
<dbReference type="AlphaFoldDB" id="A0A0U5CQS4"/>
<evidence type="ECO:0000256" key="7">
    <source>
        <dbReference type="ARBA" id="ARBA00022989"/>
    </source>
</evidence>
<keyword evidence="6 12" id="KW-0479">Metal-binding</keyword>
<dbReference type="GO" id="GO:0005506">
    <property type="term" value="F:iron ion binding"/>
    <property type="evidence" value="ECO:0007669"/>
    <property type="project" value="InterPro"/>
</dbReference>
<dbReference type="PANTHER" id="PTHR46206">
    <property type="entry name" value="CYTOCHROME P450"/>
    <property type="match status" value="1"/>
</dbReference>
<dbReference type="GO" id="GO:0019748">
    <property type="term" value="P:secondary metabolic process"/>
    <property type="evidence" value="ECO:0007669"/>
    <property type="project" value="UniProtKB-ARBA"/>
</dbReference>
<evidence type="ECO:0000256" key="3">
    <source>
        <dbReference type="ARBA" id="ARBA00010617"/>
    </source>
</evidence>
<name>A0A0U5CQS4_ASPCI</name>
<keyword evidence="7" id="KW-1133">Transmembrane helix</keyword>
<dbReference type="Proteomes" id="UP000054771">
    <property type="component" value="Unassembled WGS sequence"/>
</dbReference>
<comment type="similarity">
    <text evidence="3">Belongs to the cytochrome P450 family.</text>
</comment>
<keyword evidence="8" id="KW-0560">Oxidoreductase</keyword>
<keyword evidence="5" id="KW-0812">Transmembrane</keyword>
<evidence type="ECO:0000256" key="4">
    <source>
        <dbReference type="ARBA" id="ARBA00022617"/>
    </source>
</evidence>
<evidence type="ECO:0000256" key="2">
    <source>
        <dbReference type="ARBA" id="ARBA00004370"/>
    </source>
</evidence>
<evidence type="ECO:0000256" key="12">
    <source>
        <dbReference type="PIRSR" id="PIRSR602403-1"/>
    </source>
</evidence>
<dbReference type="GO" id="GO:0016705">
    <property type="term" value="F:oxidoreductase activity, acting on paired donors, with incorporation or reduction of molecular oxygen"/>
    <property type="evidence" value="ECO:0007669"/>
    <property type="project" value="InterPro"/>
</dbReference>
<protein>
    <recommendedName>
        <fullName evidence="15">Cytochrome P450</fullName>
    </recommendedName>
</protein>
<feature type="binding site" description="axial binding residue" evidence="12">
    <location>
        <position position="439"/>
    </location>
    <ligand>
        <name>heme</name>
        <dbReference type="ChEBI" id="CHEBI:30413"/>
    </ligand>
    <ligandPart>
        <name>Fe</name>
        <dbReference type="ChEBI" id="CHEBI:18248"/>
    </ligandPart>
</feature>
<evidence type="ECO:0000256" key="6">
    <source>
        <dbReference type="ARBA" id="ARBA00022723"/>
    </source>
</evidence>
<dbReference type="STRING" id="454130.A0A0U5CQS4"/>
<keyword evidence="10" id="KW-0503">Monooxygenase</keyword>
<dbReference type="GO" id="GO:0004497">
    <property type="term" value="F:monooxygenase activity"/>
    <property type="evidence" value="ECO:0007669"/>
    <property type="project" value="UniProtKB-KW"/>
</dbReference>
<evidence type="ECO:0000256" key="8">
    <source>
        <dbReference type="ARBA" id="ARBA00023002"/>
    </source>
</evidence>
<reference evidence="14" key="1">
    <citation type="journal article" date="2016" name="Genome Announc.">
        <title>Draft genome sequences of fungus Aspergillus calidoustus.</title>
        <authorList>
            <person name="Horn F."/>
            <person name="Linde J."/>
            <person name="Mattern D.J."/>
            <person name="Walther G."/>
            <person name="Guthke R."/>
            <person name="Scherlach K."/>
            <person name="Martin K."/>
            <person name="Brakhage A.A."/>
            <person name="Petzke L."/>
            <person name="Valiante V."/>
        </authorList>
    </citation>
    <scope>NUCLEOTIDE SEQUENCE [LARGE SCALE GENOMIC DNA]</scope>
    <source>
        <strain evidence="14">SF006504</strain>
    </source>
</reference>
<evidence type="ECO:0000256" key="11">
    <source>
        <dbReference type="ARBA" id="ARBA00023136"/>
    </source>
</evidence>
<sequence>MVSRSRVLDAYRSGVWWRFILPRFYPYIHEGYLKVSPLQSCSLVPAGSDTHQYSTKDRPFRVWLAQFQIWVYILPLKYLPLVKNQGITELSLRDFIDKATSAQLSSGSFDTFEVQVGSKLLNGNLIDIKPIVQTRTEQILERVIGRPREWRRFNIRALSVQVVKHVSARIAFGEALADNPGFLDAMERYSLNVIPYTLVFRYFNLGPLRYPLLYLIHLRQRQTLAVATRYVTDLIAERQRKEKEHRLDGDERPVDCIQWSMDQDIPDEQKAPEAVAHRLLHISAALIDAPITSMMNVLADIISYARDEVLDDLRAEIVECLAEFDGAWTEASMAKMKKLDSFFQESFRMTSGLIPLTGWRLIKADCFRFDNDLVLPRGSTIVFPTQCIQLDPNIYPNPDKFDYLRFYRMKEHTQSTDARTGKEVPRHEWLSFGHGRQACPGRFYSIRLLKTILGEMMLRYDIRYAGGDRPRPPMIDLEPILAPDTSVELEFRVRQNVT</sequence>
<dbReference type="Pfam" id="PF00067">
    <property type="entry name" value="p450"/>
    <property type="match status" value="1"/>
</dbReference>
<dbReference type="GO" id="GO:0020037">
    <property type="term" value="F:heme binding"/>
    <property type="evidence" value="ECO:0007669"/>
    <property type="project" value="InterPro"/>
</dbReference>
<evidence type="ECO:0000256" key="5">
    <source>
        <dbReference type="ARBA" id="ARBA00022692"/>
    </source>
</evidence>
<dbReference type="CDD" id="cd11041">
    <property type="entry name" value="CYP503A1-like"/>
    <property type="match status" value="1"/>
</dbReference>
<dbReference type="InterPro" id="IPR001128">
    <property type="entry name" value="Cyt_P450"/>
</dbReference>
<dbReference type="OrthoDB" id="1844152at2759"/>
<dbReference type="PRINTS" id="PR00465">
    <property type="entry name" value="EP450IV"/>
</dbReference>
<dbReference type="GO" id="GO:0016020">
    <property type="term" value="C:membrane"/>
    <property type="evidence" value="ECO:0007669"/>
    <property type="project" value="UniProtKB-SubCell"/>
</dbReference>
<comment type="subcellular location">
    <subcellularLocation>
        <location evidence="2">Membrane</location>
    </subcellularLocation>
</comment>
<evidence type="ECO:0000256" key="1">
    <source>
        <dbReference type="ARBA" id="ARBA00001971"/>
    </source>
</evidence>
<accession>A0A0U5CQS4</accession>
<evidence type="ECO:0000256" key="9">
    <source>
        <dbReference type="ARBA" id="ARBA00023004"/>
    </source>
</evidence>
<dbReference type="InterPro" id="IPR036396">
    <property type="entry name" value="Cyt_P450_sf"/>
</dbReference>
<evidence type="ECO:0000313" key="13">
    <source>
        <dbReference type="EMBL" id="CEN61920.1"/>
    </source>
</evidence>
<dbReference type="Gene3D" id="1.10.630.10">
    <property type="entry name" value="Cytochrome P450"/>
    <property type="match status" value="1"/>
</dbReference>
<keyword evidence="9 12" id="KW-0408">Iron</keyword>
<gene>
    <name evidence="13" type="ORF">ASPCAL08565</name>
</gene>
<evidence type="ECO:0000256" key="10">
    <source>
        <dbReference type="ARBA" id="ARBA00023033"/>
    </source>
</evidence>
<dbReference type="OMA" id="CHEEIRA"/>
<organism evidence="13 14">
    <name type="scientific">Aspergillus calidoustus</name>
    <dbReference type="NCBI Taxonomy" id="454130"/>
    <lineage>
        <taxon>Eukaryota</taxon>
        <taxon>Fungi</taxon>
        <taxon>Dikarya</taxon>
        <taxon>Ascomycota</taxon>
        <taxon>Pezizomycotina</taxon>
        <taxon>Eurotiomycetes</taxon>
        <taxon>Eurotiomycetidae</taxon>
        <taxon>Eurotiales</taxon>
        <taxon>Aspergillaceae</taxon>
        <taxon>Aspergillus</taxon>
        <taxon>Aspergillus subgen. Nidulantes</taxon>
    </lineage>
</organism>
<keyword evidence="4 12" id="KW-0349">Heme</keyword>
<dbReference type="SUPFAM" id="SSF48264">
    <property type="entry name" value="Cytochrome P450"/>
    <property type="match status" value="1"/>
</dbReference>
<dbReference type="EMBL" id="CDMC01000006">
    <property type="protein sequence ID" value="CEN61920.1"/>
    <property type="molecule type" value="Genomic_DNA"/>
</dbReference>